<dbReference type="eggNOG" id="COG3832">
    <property type="taxonomic scope" value="Bacteria"/>
</dbReference>
<protein>
    <recommendedName>
        <fullName evidence="3">Polyketide cyclase</fullName>
    </recommendedName>
</protein>
<evidence type="ECO:0000313" key="2">
    <source>
        <dbReference type="Proteomes" id="UP000013782"/>
    </source>
</evidence>
<dbReference type="SUPFAM" id="SSF55961">
    <property type="entry name" value="Bet v1-like"/>
    <property type="match status" value="1"/>
</dbReference>
<proteinExistence type="predicted"/>
<accession>R2QGZ1</accession>
<dbReference type="AlphaFoldDB" id="R2QGZ1"/>
<dbReference type="OrthoDB" id="9810827at2"/>
<organism evidence="1 2">
    <name type="scientific">Enterococcus pallens ATCC BAA-351</name>
    <dbReference type="NCBI Taxonomy" id="1158607"/>
    <lineage>
        <taxon>Bacteria</taxon>
        <taxon>Bacillati</taxon>
        <taxon>Bacillota</taxon>
        <taxon>Bacilli</taxon>
        <taxon>Lactobacillales</taxon>
        <taxon>Enterococcaceae</taxon>
        <taxon>Enterococcus</taxon>
    </lineage>
</organism>
<dbReference type="PATRIC" id="fig|1158607.3.peg.2165"/>
<dbReference type="InterPro" id="IPR019587">
    <property type="entry name" value="Polyketide_cyclase/dehydratase"/>
</dbReference>
<dbReference type="EMBL" id="AJAQ01000015">
    <property type="protein sequence ID" value="EOH94458.1"/>
    <property type="molecule type" value="Genomic_DNA"/>
</dbReference>
<dbReference type="InterPro" id="IPR023393">
    <property type="entry name" value="START-like_dom_sf"/>
</dbReference>
<dbReference type="Pfam" id="PF10604">
    <property type="entry name" value="Polyketide_cyc2"/>
    <property type="match status" value="1"/>
</dbReference>
<name>R2QGZ1_9ENTE</name>
<dbReference type="Gene3D" id="3.30.530.20">
    <property type="match status" value="1"/>
</dbReference>
<reference evidence="1 2" key="1">
    <citation type="submission" date="2013-02" db="EMBL/GenBank/DDBJ databases">
        <title>The Genome Sequence of Enterococcus pallens BAA-351.</title>
        <authorList>
            <consortium name="The Broad Institute Genome Sequencing Platform"/>
            <consortium name="The Broad Institute Genome Sequencing Center for Infectious Disease"/>
            <person name="Earl A.M."/>
            <person name="Gilmore M.S."/>
            <person name="Lebreton F."/>
            <person name="Walker B."/>
            <person name="Young S.K."/>
            <person name="Zeng Q."/>
            <person name="Gargeya S."/>
            <person name="Fitzgerald M."/>
            <person name="Haas B."/>
            <person name="Abouelleil A."/>
            <person name="Alvarado L."/>
            <person name="Arachchi H.M."/>
            <person name="Berlin A.M."/>
            <person name="Chapman S.B."/>
            <person name="Dewar J."/>
            <person name="Goldberg J."/>
            <person name="Griggs A."/>
            <person name="Gujja S."/>
            <person name="Hansen M."/>
            <person name="Howarth C."/>
            <person name="Imamovic A."/>
            <person name="Larimer J."/>
            <person name="McCowan C."/>
            <person name="Murphy C."/>
            <person name="Neiman D."/>
            <person name="Pearson M."/>
            <person name="Priest M."/>
            <person name="Roberts A."/>
            <person name="Saif S."/>
            <person name="Shea T."/>
            <person name="Sisk P."/>
            <person name="Sykes S."/>
            <person name="Wortman J."/>
            <person name="Nusbaum C."/>
            <person name="Birren B."/>
        </authorList>
    </citation>
    <scope>NUCLEOTIDE SEQUENCE [LARGE SCALE GENOMIC DNA]</scope>
    <source>
        <strain evidence="1 2">ATCC BAA-351</strain>
    </source>
</reference>
<dbReference type="RefSeq" id="WP_010757184.1">
    <property type="nucleotide sequence ID" value="NZ_ASWD01000001.1"/>
</dbReference>
<dbReference type="Proteomes" id="UP000013782">
    <property type="component" value="Unassembled WGS sequence"/>
</dbReference>
<dbReference type="HOGENOM" id="CLU_141027_1_1_9"/>
<keyword evidence="2" id="KW-1185">Reference proteome</keyword>
<comment type="caution">
    <text evidence="1">The sequence shown here is derived from an EMBL/GenBank/DDBJ whole genome shotgun (WGS) entry which is preliminary data.</text>
</comment>
<evidence type="ECO:0000313" key="1">
    <source>
        <dbReference type="EMBL" id="EOH94458.1"/>
    </source>
</evidence>
<dbReference type="STRING" id="160454.RV10_GL001745"/>
<sequence>MKFSFEVEAELTPQQIWPYYAEVNNWYKWEDDLQQISLDGQFKTGTVGKMTLAGQPPMNFTLTSVKDNEHFTDETTIPGVGTISFHHELKDLGTKTRIRHSIEFTPTDRKENVEDSRFLAGIFSDVPAAVFALIEAVR</sequence>
<gene>
    <name evidence="1" type="ORF">UAU_02193</name>
</gene>
<evidence type="ECO:0008006" key="3">
    <source>
        <dbReference type="Google" id="ProtNLM"/>
    </source>
</evidence>